<dbReference type="HOGENOM" id="CLU_1050372_0_0_1"/>
<dbReference type="EMBL" id="GL945480">
    <property type="protein sequence ID" value="EGN99398.1"/>
    <property type="molecule type" value="Genomic_DNA"/>
</dbReference>
<organism evidence="2">
    <name type="scientific">Serpula lacrymans var. lacrymans (strain S7.3)</name>
    <name type="common">Dry rot fungus</name>
    <dbReference type="NCBI Taxonomy" id="936435"/>
    <lineage>
        <taxon>Eukaryota</taxon>
        <taxon>Fungi</taxon>
        <taxon>Dikarya</taxon>
        <taxon>Basidiomycota</taxon>
        <taxon>Agaricomycotina</taxon>
        <taxon>Agaricomycetes</taxon>
        <taxon>Agaricomycetidae</taxon>
        <taxon>Boletales</taxon>
        <taxon>Coniophorineae</taxon>
        <taxon>Serpulaceae</taxon>
        <taxon>Serpula</taxon>
    </lineage>
</organism>
<keyword evidence="2" id="KW-1185">Reference proteome</keyword>
<reference evidence="2" key="1">
    <citation type="journal article" date="2011" name="Science">
        <title>The plant cell wall-decomposing machinery underlies the functional diversity of forest fungi.</title>
        <authorList>
            <person name="Eastwood D.C."/>
            <person name="Floudas D."/>
            <person name="Binder M."/>
            <person name="Majcherczyk A."/>
            <person name="Schneider P."/>
            <person name="Aerts A."/>
            <person name="Asiegbu F.O."/>
            <person name="Baker S.E."/>
            <person name="Barry K."/>
            <person name="Bendiksby M."/>
            <person name="Blumentritt M."/>
            <person name="Coutinho P.M."/>
            <person name="Cullen D."/>
            <person name="de Vries R.P."/>
            <person name="Gathman A."/>
            <person name="Goodell B."/>
            <person name="Henrissat B."/>
            <person name="Ihrmark K."/>
            <person name="Kauserud H."/>
            <person name="Kohler A."/>
            <person name="LaButti K."/>
            <person name="Lapidus A."/>
            <person name="Lavin J.L."/>
            <person name="Lee Y.-H."/>
            <person name="Lindquist E."/>
            <person name="Lilly W."/>
            <person name="Lucas S."/>
            <person name="Morin E."/>
            <person name="Murat C."/>
            <person name="Oguiza J.A."/>
            <person name="Park J."/>
            <person name="Pisabarro A.G."/>
            <person name="Riley R."/>
            <person name="Rosling A."/>
            <person name="Salamov A."/>
            <person name="Schmidt O."/>
            <person name="Schmutz J."/>
            <person name="Skrede I."/>
            <person name="Stenlid J."/>
            <person name="Wiebenga A."/>
            <person name="Xie X."/>
            <person name="Kuees U."/>
            <person name="Hibbett D.S."/>
            <person name="Hoffmeister D."/>
            <person name="Hoegberg N."/>
            <person name="Martin F."/>
            <person name="Grigoriev I.V."/>
            <person name="Watkinson S.C."/>
        </authorList>
    </citation>
    <scope>NUCLEOTIDE SEQUENCE [LARGE SCALE GENOMIC DNA]</scope>
    <source>
        <strain evidence="2">strain S7.3</strain>
    </source>
</reference>
<dbReference type="InterPro" id="IPR011935">
    <property type="entry name" value="CHP02231"/>
</dbReference>
<evidence type="ECO:0000313" key="2">
    <source>
        <dbReference type="Proteomes" id="UP000008063"/>
    </source>
</evidence>
<name>F8PX19_SERL3</name>
<dbReference type="Proteomes" id="UP000008063">
    <property type="component" value="Unassembled WGS sequence"/>
</dbReference>
<protein>
    <submittedName>
        <fullName evidence="1">Uncharacterized protein</fullName>
    </submittedName>
</protein>
<gene>
    <name evidence="1" type="ORF">SERLA73DRAFT_182361</name>
</gene>
<dbReference type="OrthoDB" id="10068793at2759"/>
<feature type="non-terminal residue" evidence="1">
    <location>
        <position position="283"/>
    </location>
</feature>
<dbReference type="InParanoid" id="F8PX19"/>
<accession>F8PX19</accession>
<dbReference type="PANTHER" id="PTHR31005:SF8">
    <property type="entry name" value="DUF4139 DOMAIN-CONTAINING PROTEIN"/>
    <property type="match status" value="1"/>
</dbReference>
<dbReference type="AlphaFoldDB" id="F8PX19"/>
<proteinExistence type="predicted"/>
<evidence type="ECO:0000313" key="1">
    <source>
        <dbReference type="EMBL" id="EGN99398.1"/>
    </source>
</evidence>
<dbReference type="STRING" id="936435.F8PX19"/>
<sequence>MKVLQSADHSRNVLEPPAVALQPAIEPKFIGTRSTLSDDLFEDVHASVYEDSEVGYNSIASVSVPTNGIPHLVFCTSTSLPAHTSRVAIPSVDKRVFYVCSVRCIGSSLLEGSVRFFVDDVHVAGATLIRNALGYRIDCPLAVDNNVSVGYSCKAEMGCVQFPQTLTNTTFTRTVFSAITICNNYPRPLYGLIIRHALPVSDDLHVQVVLRSPKDVANTEGSAMVNSDVQPDVHARWSSSHEHHSDSGLDWQQNKLLEWVCNLRPLEEKKLEAIWDVCTPKNI</sequence>
<dbReference type="PANTHER" id="PTHR31005">
    <property type="entry name" value="DUF4139 DOMAIN-CONTAINING PROTEIN"/>
    <property type="match status" value="1"/>
</dbReference>